<dbReference type="RefSeq" id="XP_069209465.1">
    <property type="nucleotide sequence ID" value="XM_069352047.1"/>
</dbReference>
<comment type="caution">
    <text evidence="7">The sequence shown here is derived from an EMBL/GenBank/DDBJ whole genome shotgun (WGS) entry which is preliminary data.</text>
</comment>
<feature type="transmembrane region" description="Helical" evidence="6">
    <location>
        <begin position="6"/>
        <end position="28"/>
    </location>
</feature>
<feature type="transmembrane region" description="Helical" evidence="6">
    <location>
        <begin position="40"/>
        <end position="62"/>
    </location>
</feature>
<dbReference type="Pfam" id="PF00001">
    <property type="entry name" value="7tm_1"/>
    <property type="match status" value="1"/>
</dbReference>
<keyword evidence="4 6" id="KW-0472">Membrane</keyword>
<sequence length="533" mass="58007">MTNYTRITTIGGLTIAALTIVCSLYLLFSLASHGRGKLRVRLLIGIIVSDLTVGLVALPAQALLLSGGTMGTGTPGCNAQGFIFTTALFSQHLWTLCIAVATFLLLKYPLHPATTLLERWAWLAWPVVWGVSALHSGIWMATVGFVQSGSQCYYGTKSATPNLDRDLVQFIPRAFVFLAICGLYTRLFSFLRRPDTIQLSSTGGSLGTTSAAAPTRPKTPRVKTPLVSCLRDPSASLPNPEAPWEAMEFIHVGGEQSWLKDDEADLSSDRKLSGNTTLVGKDRKFSFVGEKLKGSFSERLADRAARKHSVMSLGFGESIAEDRAGADSDWTVLNSASNSAQGTPSRPFFSPEYDLAAPSPTRSTLQTVLLDKPPLAPHTERDASLSRVASLPFSLGSQTQTRGSVLPDFDKEDDGPGPSLVEFFQANQIASGVRAPKEQDASASAPAQMSATAYFNRQASLLMLYFPLAYMLVFSISLARLIYDMVHHRTDPVLSLLSNWMTMAVGLIDALTYGLAEYLVRRRVRRKMPDRLD</sequence>
<dbReference type="EMBL" id="JBBXJM010000003">
    <property type="protein sequence ID" value="KAL1409521.1"/>
    <property type="molecule type" value="Genomic_DNA"/>
</dbReference>
<feature type="transmembrane region" description="Helical" evidence="6">
    <location>
        <begin position="120"/>
        <end position="141"/>
    </location>
</feature>
<dbReference type="GeneID" id="95984547"/>
<protein>
    <recommendedName>
        <fullName evidence="9">G-protein coupled receptors family 1 profile domain-containing protein</fullName>
    </recommendedName>
</protein>
<keyword evidence="2 6" id="KW-0812">Transmembrane</keyword>
<evidence type="ECO:0000256" key="5">
    <source>
        <dbReference type="SAM" id="MobiDB-lite"/>
    </source>
</evidence>
<evidence type="ECO:0000313" key="7">
    <source>
        <dbReference type="EMBL" id="KAL1409521.1"/>
    </source>
</evidence>
<evidence type="ECO:0000313" key="8">
    <source>
        <dbReference type="Proteomes" id="UP001565368"/>
    </source>
</evidence>
<feature type="transmembrane region" description="Helical" evidence="6">
    <location>
        <begin position="462"/>
        <end position="483"/>
    </location>
</feature>
<dbReference type="Proteomes" id="UP001565368">
    <property type="component" value="Unassembled WGS sequence"/>
</dbReference>
<keyword evidence="3 6" id="KW-1133">Transmembrane helix</keyword>
<evidence type="ECO:0000256" key="6">
    <source>
        <dbReference type="SAM" id="Phobius"/>
    </source>
</evidence>
<dbReference type="PANTHER" id="PTHR23112:SF0">
    <property type="entry name" value="TRANSMEMBRANE PROTEIN 116"/>
    <property type="match status" value="1"/>
</dbReference>
<proteinExistence type="predicted"/>
<feature type="transmembrane region" description="Helical" evidence="6">
    <location>
        <begin position="503"/>
        <end position="520"/>
    </location>
</feature>
<evidence type="ECO:0000256" key="3">
    <source>
        <dbReference type="ARBA" id="ARBA00022989"/>
    </source>
</evidence>
<feature type="transmembrane region" description="Helical" evidence="6">
    <location>
        <begin position="82"/>
        <end position="108"/>
    </location>
</feature>
<evidence type="ECO:0008006" key="9">
    <source>
        <dbReference type="Google" id="ProtNLM"/>
    </source>
</evidence>
<evidence type="ECO:0000256" key="1">
    <source>
        <dbReference type="ARBA" id="ARBA00004141"/>
    </source>
</evidence>
<organism evidence="7 8">
    <name type="scientific">Vanrija albida</name>
    <dbReference type="NCBI Taxonomy" id="181172"/>
    <lineage>
        <taxon>Eukaryota</taxon>
        <taxon>Fungi</taxon>
        <taxon>Dikarya</taxon>
        <taxon>Basidiomycota</taxon>
        <taxon>Agaricomycotina</taxon>
        <taxon>Tremellomycetes</taxon>
        <taxon>Trichosporonales</taxon>
        <taxon>Trichosporonaceae</taxon>
        <taxon>Vanrija</taxon>
    </lineage>
</organism>
<dbReference type="InterPro" id="IPR000276">
    <property type="entry name" value="GPCR_Rhodpsn"/>
</dbReference>
<dbReference type="Gene3D" id="1.20.1070.10">
    <property type="entry name" value="Rhodopsin 7-helix transmembrane proteins"/>
    <property type="match status" value="1"/>
</dbReference>
<reference evidence="7 8" key="1">
    <citation type="submission" date="2023-08" db="EMBL/GenBank/DDBJ databases">
        <title>Annotated Genome Sequence of Vanrija albida AlHP1.</title>
        <authorList>
            <person name="Herzog R."/>
        </authorList>
    </citation>
    <scope>NUCLEOTIDE SEQUENCE [LARGE SCALE GENOMIC DNA]</scope>
    <source>
        <strain evidence="7 8">AlHP1</strain>
    </source>
</reference>
<evidence type="ECO:0000256" key="4">
    <source>
        <dbReference type="ARBA" id="ARBA00023136"/>
    </source>
</evidence>
<evidence type="ECO:0000256" key="2">
    <source>
        <dbReference type="ARBA" id="ARBA00022692"/>
    </source>
</evidence>
<dbReference type="SUPFAM" id="SSF81321">
    <property type="entry name" value="Family A G protein-coupled receptor-like"/>
    <property type="match status" value="1"/>
</dbReference>
<name>A0ABR3Q4E7_9TREE</name>
<accession>A0ABR3Q4E7</accession>
<feature type="compositionally biased region" description="Low complexity" evidence="5">
    <location>
        <begin position="202"/>
        <end position="216"/>
    </location>
</feature>
<gene>
    <name evidence="7" type="ORF">Q8F55_003504</name>
</gene>
<comment type="subcellular location">
    <subcellularLocation>
        <location evidence="1">Membrane</location>
        <topology evidence="1">Multi-pass membrane protein</topology>
    </subcellularLocation>
</comment>
<dbReference type="CDD" id="cd00637">
    <property type="entry name" value="7tm_classA_rhodopsin-like"/>
    <property type="match status" value="1"/>
</dbReference>
<dbReference type="PANTHER" id="PTHR23112">
    <property type="entry name" value="G PROTEIN-COUPLED RECEPTOR 157-RELATED"/>
    <property type="match status" value="1"/>
</dbReference>
<feature type="region of interest" description="Disordered" evidence="5">
    <location>
        <begin position="202"/>
        <end position="225"/>
    </location>
</feature>
<feature type="transmembrane region" description="Helical" evidence="6">
    <location>
        <begin position="170"/>
        <end position="191"/>
    </location>
</feature>
<keyword evidence="8" id="KW-1185">Reference proteome</keyword>